<accession>A0AAN6LMV4</accession>
<organism evidence="2 3">
    <name type="scientific">Pseudopithomyces chartarum</name>
    <dbReference type="NCBI Taxonomy" id="1892770"/>
    <lineage>
        <taxon>Eukaryota</taxon>
        <taxon>Fungi</taxon>
        <taxon>Dikarya</taxon>
        <taxon>Ascomycota</taxon>
        <taxon>Pezizomycotina</taxon>
        <taxon>Dothideomycetes</taxon>
        <taxon>Pleosporomycetidae</taxon>
        <taxon>Pleosporales</taxon>
        <taxon>Massarineae</taxon>
        <taxon>Didymosphaeriaceae</taxon>
        <taxon>Pseudopithomyces</taxon>
    </lineage>
</organism>
<dbReference type="InterPro" id="IPR022234">
    <property type="entry name" value="DUF3759"/>
</dbReference>
<evidence type="ECO:0000313" key="2">
    <source>
        <dbReference type="EMBL" id="KAK3200987.1"/>
    </source>
</evidence>
<dbReference type="EMBL" id="WVTA01000017">
    <property type="protein sequence ID" value="KAK3200987.1"/>
    <property type="molecule type" value="Genomic_DNA"/>
</dbReference>
<keyword evidence="3" id="KW-1185">Reference proteome</keyword>
<feature type="region of interest" description="Disordered" evidence="1">
    <location>
        <begin position="87"/>
        <end position="131"/>
    </location>
</feature>
<feature type="compositionally biased region" description="Basic and acidic residues" evidence="1">
    <location>
        <begin position="87"/>
        <end position="113"/>
    </location>
</feature>
<reference evidence="2 3" key="1">
    <citation type="submission" date="2021-02" db="EMBL/GenBank/DDBJ databases">
        <title>Genome assembly of Pseudopithomyces chartarum.</title>
        <authorList>
            <person name="Jauregui R."/>
            <person name="Singh J."/>
            <person name="Voisey C."/>
        </authorList>
    </citation>
    <scope>NUCLEOTIDE SEQUENCE [LARGE SCALE GENOMIC DNA]</scope>
    <source>
        <strain evidence="2 3">AGR01</strain>
    </source>
</reference>
<dbReference type="Pfam" id="PF12585">
    <property type="entry name" value="DUF3759"/>
    <property type="match status" value="1"/>
</dbReference>
<sequence length="131" mass="15208">MPFGWGDSENAYDQVYQNDNFEENKSSFGHELIAGGAAFAGFKAFEDHQRREGKPVSHQFAKELLAGFAGAEVDKLAETKGEDWFDREKAKRQAEKNAERMYDEHYIDNHGADQYDPNQYDRPQHFDRRGW</sequence>
<dbReference type="PANTHER" id="PTHR37450">
    <property type="entry name" value="CIPC PROTEIN"/>
    <property type="match status" value="1"/>
</dbReference>
<dbReference type="Proteomes" id="UP001280581">
    <property type="component" value="Unassembled WGS sequence"/>
</dbReference>
<evidence type="ECO:0000256" key="1">
    <source>
        <dbReference type="SAM" id="MobiDB-lite"/>
    </source>
</evidence>
<dbReference type="PANTHER" id="PTHR37450:SF1">
    <property type="entry name" value="CIPC PROTEIN"/>
    <property type="match status" value="1"/>
</dbReference>
<gene>
    <name evidence="2" type="ORF">GRF29_213g590798</name>
</gene>
<comment type="caution">
    <text evidence="2">The sequence shown here is derived from an EMBL/GenBank/DDBJ whole genome shotgun (WGS) entry which is preliminary data.</text>
</comment>
<evidence type="ECO:0008006" key="4">
    <source>
        <dbReference type="Google" id="ProtNLM"/>
    </source>
</evidence>
<feature type="compositionally biased region" description="Basic and acidic residues" evidence="1">
    <location>
        <begin position="122"/>
        <end position="131"/>
    </location>
</feature>
<protein>
    <recommendedName>
        <fullName evidence="4">CipC-like antibiotic response protein</fullName>
    </recommendedName>
</protein>
<proteinExistence type="predicted"/>
<evidence type="ECO:0000313" key="3">
    <source>
        <dbReference type="Proteomes" id="UP001280581"/>
    </source>
</evidence>
<dbReference type="AlphaFoldDB" id="A0AAN6LMV4"/>
<name>A0AAN6LMV4_9PLEO</name>